<feature type="binding site" description="axial binding residue" evidence="7">
    <location>
        <position position="225"/>
    </location>
    <ligand>
        <name>heme</name>
        <dbReference type="ChEBI" id="CHEBI:30413"/>
    </ligand>
    <ligandPart>
        <name>Fe</name>
        <dbReference type="ChEBI" id="CHEBI:18248"/>
    </ligandPart>
</feature>
<dbReference type="GO" id="GO:0005506">
    <property type="term" value="F:iron ion binding"/>
    <property type="evidence" value="ECO:0007669"/>
    <property type="project" value="InterPro"/>
</dbReference>
<evidence type="ECO:0000256" key="7">
    <source>
        <dbReference type="PIRSR" id="PIRSR602401-1"/>
    </source>
</evidence>
<keyword evidence="4" id="KW-1133">Transmembrane helix</keyword>
<dbReference type="AlphaFoldDB" id="A0A453PKE5"/>
<protein>
    <recommendedName>
        <fullName evidence="12">Cytochrome P450 81D1</fullName>
    </recommendedName>
</protein>
<organism evidence="10 11">
    <name type="scientific">Aegilops tauschii subsp. strangulata</name>
    <name type="common">Goatgrass</name>
    <dbReference type="NCBI Taxonomy" id="200361"/>
    <lineage>
        <taxon>Eukaryota</taxon>
        <taxon>Viridiplantae</taxon>
        <taxon>Streptophyta</taxon>
        <taxon>Embryophyta</taxon>
        <taxon>Tracheophyta</taxon>
        <taxon>Spermatophyta</taxon>
        <taxon>Magnoliopsida</taxon>
        <taxon>Liliopsida</taxon>
        <taxon>Poales</taxon>
        <taxon>Poaceae</taxon>
        <taxon>BOP clade</taxon>
        <taxon>Pooideae</taxon>
        <taxon>Triticodae</taxon>
        <taxon>Triticeae</taxon>
        <taxon>Triticinae</taxon>
        <taxon>Aegilops</taxon>
    </lineage>
</organism>
<keyword evidence="3 7" id="KW-0479">Metal-binding</keyword>
<feature type="compositionally biased region" description="Gly residues" evidence="9">
    <location>
        <begin position="1"/>
        <end position="10"/>
    </location>
</feature>
<dbReference type="InterPro" id="IPR017972">
    <property type="entry name" value="Cyt_P450_CS"/>
</dbReference>
<dbReference type="GO" id="GO:0004497">
    <property type="term" value="F:monooxygenase activity"/>
    <property type="evidence" value="ECO:0007669"/>
    <property type="project" value="UniProtKB-KW"/>
</dbReference>
<keyword evidence="1 7" id="KW-0349">Heme</keyword>
<evidence type="ECO:0000256" key="8">
    <source>
        <dbReference type="RuleBase" id="RU000461"/>
    </source>
</evidence>
<keyword evidence="11" id="KW-1185">Reference proteome</keyword>
<dbReference type="Gramene" id="AET6Gv20764400.2">
    <property type="protein sequence ID" value="AET6Gv20764400.2"/>
    <property type="gene ID" value="AET6Gv20764400"/>
</dbReference>
<reference evidence="10" key="4">
    <citation type="submission" date="2019-03" db="UniProtKB">
        <authorList>
            <consortium name="EnsemblPlants"/>
        </authorList>
    </citation>
    <scope>IDENTIFICATION</scope>
</reference>
<feature type="compositionally biased region" description="Basic and acidic residues" evidence="9">
    <location>
        <begin position="54"/>
        <end position="75"/>
    </location>
</feature>
<evidence type="ECO:0000256" key="4">
    <source>
        <dbReference type="ARBA" id="ARBA00022989"/>
    </source>
</evidence>
<dbReference type="PRINTS" id="PR00463">
    <property type="entry name" value="EP450I"/>
</dbReference>
<keyword evidence="4" id="KW-0472">Membrane</keyword>
<dbReference type="PANTHER" id="PTHR47947">
    <property type="entry name" value="CYTOCHROME P450 82C3-RELATED"/>
    <property type="match status" value="1"/>
</dbReference>
<keyword evidence="8" id="KW-0503">Monooxygenase</keyword>
<dbReference type="Proteomes" id="UP000015105">
    <property type="component" value="Chromosome 6D"/>
</dbReference>
<reference evidence="11" key="2">
    <citation type="journal article" date="2017" name="Nat. Plants">
        <title>The Aegilops tauschii genome reveals multiple impacts of transposons.</title>
        <authorList>
            <person name="Zhao G."/>
            <person name="Zou C."/>
            <person name="Li K."/>
            <person name="Wang K."/>
            <person name="Li T."/>
            <person name="Gao L."/>
            <person name="Zhang X."/>
            <person name="Wang H."/>
            <person name="Yang Z."/>
            <person name="Liu X."/>
            <person name="Jiang W."/>
            <person name="Mao L."/>
            <person name="Kong X."/>
            <person name="Jiao Y."/>
            <person name="Jia J."/>
        </authorList>
    </citation>
    <scope>NUCLEOTIDE SEQUENCE [LARGE SCALE GENOMIC DNA]</scope>
    <source>
        <strain evidence="11">cv. AL8/78</strain>
    </source>
</reference>
<dbReference type="InterPro" id="IPR050651">
    <property type="entry name" value="Plant_Cytochrome_P450_Monoox"/>
</dbReference>
<reference evidence="10" key="3">
    <citation type="journal article" date="2017" name="Nature">
        <title>Genome sequence of the progenitor of the wheat D genome Aegilops tauschii.</title>
        <authorList>
            <person name="Luo M.C."/>
            <person name="Gu Y.Q."/>
            <person name="Puiu D."/>
            <person name="Wang H."/>
            <person name="Twardziok S.O."/>
            <person name="Deal K.R."/>
            <person name="Huo N."/>
            <person name="Zhu T."/>
            <person name="Wang L."/>
            <person name="Wang Y."/>
            <person name="McGuire P.E."/>
            <person name="Liu S."/>
            <person name="Long H."/>
            <person name="Ramasamy R.K."/>
            <person name="Rodriguez J.C."/>
            <person name="Van S.L."/>
            <person name="Yuan L."/>
            <person name="Wang Z."/>
            <person name="Xia Z."/>
            <person name="Xiao L."/>
            <person name="Anderson O.D."/>
            <person name="Ouyang S."/>
            <person name="Liang Y."/>
            <person name="Zimin A.V."/>
            <person name="Pertea G."/>
            <person name="Qi P."/>
            <person name="Bennetzen J.L."/>
            <person name="Dai X."/>
            <person name="Dawson M.W."/>
            <person name="Muller H.G."/>
            <person name="Kugler K."/>
            <person name="Rivarola-Duarte L."/>
            <person name="Spannagl M."/>
            <person name="Mayer K.F.X."/>
            <person name="Lu F.H."/>
            <person name="Bevan M.W."/>
            <person name="Leroy P."/>
            <person name="Li P."/>
            <person name="You F.M."/>
            <person name="Sun Q."/>
            <person name="Liu Z."/>
            <person name="Lyons E."/>
            <person name="Wicker T."/>
            <person name="Salzberg S.L."/>
            <person name="Devos K.M."/>
            <person name="Dvorak J."/>
        </authorList>
    </citation>
    <scope>NUCLEOTIDE SEQUENCE [LARGE SCALE GENOMIC DNA]</scope>
    <source>
        <strain evidence="10">cv. AL8/78</strain>
    </source>
</reference>
<dbReference type="GO" id="GO:0016705">
    <property type="term" value="F:oxidoreductase activity, acting on paired donors, with incorporation or reduction of molecular oxygen"/>
    <property type="evidence" value="ECO:0007669"/>
    <property type="project" value="InterPro"/>
</dbReference>
<reference evidence="10" key="5">
    <citation type="journal article" date="2021" name="G3 (Bethesda)">
        <title>Aegilops tauschii genome assembly Aet v5.0 features greater sequence contiguity and improved annotation.</title>
        <authorList>
            <person name="Wang L."/>
            <person name="Zhu T."/>
            <person name="Rodriguez J.C."/>
            <person name="Deal K.R."/>
            <person name="Dubcovsky J."/>
            <person name="McGuire P.E."/>
            <person name="Lux T."/>
            <person name="Spannagl M."/>
            <person name="Mayer K.F.X."/>
            <person name="Baldrich P."/>
            <person name="Meyers B.C."/>
            <person name="Huo N."/>
            <person name="Gu Y.Q."/>
            <person name="Zhou H."/>
            <person name="Devos K.M."/>
            <person name="Bennetzen J.L."/>
            <person name="Unver T."/>
            <person name="Budak H."/>
            <person name="Gulick P.J."/>
            <person name="Galiba G."/>
            <person name="Kalapos B."/>
            <person name="Nelson D.R."/>
            <person name="Li P."/>
            <person name="You F.M."/>
            <person name="Luo M.C."/>
            <person name="Dvorak J."/>
        </authorList>
    </citation>
    <scope>NUCLEOTIDE SEQUENCE [LARGE SCALE GENOMIC DNA]</scope>
    <source>
        <strain evidence="10">cv. AL8/78</strain>
    </source>
</reference>
<accession>A0A453PKE5</accession>
<evidence type="ECO:0008006" key="12">
    <source>
        <dbReference type="Google" id="ProtNLM"/>
    </source>
</evidence>
<dbReference type="InterPro" id="IPR002401">
    <property type="entry name" value="Cyt_P450_E_grp-I"/>
</dbReference>
<dbReference type="InterPro" id="IPR001128">
    <property type="entry name" value="Cyt_P450"/>
</dbReference>
<dbReference type="Pfam" id="PF00067">
    <property type="entry name" value="p450"/>
    <property type="match status" value="1"/>
</dbReference>
<feature type="compositionally biased region" description="Low complexity" evidence="9">
    <location>
        <begin position="18"/>
        <end position="45"/>
    </location>
</feature>
<evidence type="ECO:0000256" key="1">
    <source>
        <dbReference type="ARBA" id="ARBA00022617"/>
    </source>
</evidence>
<evidence type="ECO:0000313" key="11">
    <source>
        <dbReference type="Proteomes" id="UP000015105"/>
    </source>
</evidence>
<keyword evidence="6 7" id="KW-0408">Iron</keyword>
<dbReference type="PANTHER" id="PTHR47947:SF42">
    <property type="entry name" value="OS02G0503700 PROTEIN"/>
    <property type="match status" value="1"/>
</dbReference>
<feature type="region of interest" description="Disordered" evidence="9">
    <location>
        <begin position="1"/>
        <end position="75"/>
    </location>
</feature>
<dbReference type="Gene3D" id="1.10.630.10">
    <property type="entry name" value="Cytochrome P450"/>
    <property type="match status" value="1"/>
</dbReference>
<evidence type="ECO:0000256" key="5">
    <source>
        <dbReference type="ARBA" id="ARBA00023002"/>
    </source>
</evidence>
<comment type="cofactor">
    <cofactor evidence="7">
        <name>heme</name>
        <dbReference type="ChEBI" id="CHEBI:30413"/>
    </cofactor>
</comment>
<dbReference type="STRING" id="200361.A0A453PKE5"/>
<dbReference type="SUPFAM" id="SSF48264">
    <property type="entry name" value="Cytochrome P450"/>
    <property type="match status" value="1"/>
</dbReference>
<sequence>MVQAYGGGGDDAQRRVDGVGLPAGGAAVPVAGRGRGGAAAMAAAGEPDQVPAGADRRAAEGDGEGRGGTEEDDDRRAALHAAQGPRGVPGPAHPLLVHKLLQSRDGHVGGHHRVGDVAPAKQSRGDAESARGDGRVHRRTSTSWRPSGCTRRRRFSSSTSHESSADCTVGGFYIPQGTMLLVNAFAIHRDPQLWHEPASFVPERFEDGINGDKMVIPFGMGRRRCPAEQLGMQTVGLALGTMIQCLDWERVEHDLVDMTEGSGQTMPKHLPLEAFYRPRASMVLHLSGI</sequence>
<dbReference type="GO" id="GO:0020037">
    <property type="term" value="F:heme binding"/>
    <property type="evidence" value="ECO:0007669"/>
    <property type="project" value="InterPro"/>
</dbReference>
<dbReference type="InterPro" id="IPR036396">
    <property type="entry name" value="Cyt_P450_sf"/>
</dbReference>
<keyword evidence="5 8" id="KW-0560">Oxidoreductase</keyword>
<reference evidence="11" key="1">
    <citation type="journal article" date="2014" name="Science">
        <title>Ancient hybridizations among the ancestral genomes of bread wheat.</title>
        <authorList>
            <consortium name="International Wheat Genome Sequencing Consortium,"/>
            <person name="Marcussen T."/>
            <person name="Sandve S.R."/>
            <person name="Heier L."/>
            <person name="Spannagl M."/>
            <person name="Pfeifer M."/>
            <person name="Jakobsen K.S."/>
            <person name="Wulff B.B."/>
            <person name="Steuernagel B."/>
            <person name="Mayer K.F."/>
            <person name="Olsen O.A."/>
        </authorList>
    </citation>
    <scope>NUCLEOTIDE SEQUENCE [LARGE SCALE GENOMIC DNA]</scope>
    <source>
        <strain evidence="11">cv. AL8/78</strain>
    </source>
</reference>
<dbReference type="EnsemblPlants" id="AET6Gv20764400.2">
    <property type="protein sequence ID" value="AET6Gv20764400.2"/>
    <property type="gene ID" value="AET6Gv20764400"/>
</dbReference>
<keyword evidence="2" id="KW-0812">Transmembrane</keyword>
<name>A0A453PKE5_AEGTS</name>
<evidence type="ECO:0000313" key="10">
    <source>
        <dbReference type="EnsemblPlants" id="AET6Gv20764400.2"/>
    </source>
</evidence>
<feature type="region of interest" description="Disordered" evidence="9">
    <location>
        <begin position="106"/>
        <end position="165"/>
    </location>
</feature>
<evidence type="ECO:0000256" key="6">
    <source>
        <dbReference type="ARBA" id="ARBA00023004"/>
    </source>
</evidence>
<proteinExistence type="inferred from homology"/>
<dbReference type="PROSITE" id="PS00086">
    <property type="entry name" value="CYTOCHROME_P450"/>
    <property type="match status" value="1"/>
</dbReference>
<comment type="similarity">
    <text evidence="8">Belongs to the cytochrome P450 family.</text>
</comment>
<evidence type="ECO:0000256" key="2">
    <source>
        <dbReference type="ARBA" id="ARBA00022692"/>
    </source>
</evidence>
<evidence type="ECO:0000256" key="3">
    <source>
        <dbReference type="ARBA" id="ARBA00022723"/>
    </source>
</evidence>
<feature type="compositionally biased region" description="Basic and acidic residues" evidence="9">
    <location>
        <begin position="123"/>
        <end position="135"/>
    </location>
</feature>
<evidence type="ECO:0000256" key="9">
    <source>
        <dbReference type="SAM" id="MobiDB-lite"/>
    </source>
</evidence>
<dbReference type="FunFam" id="1.10.630.10:FF:000257">
    <property type="entry name" value="Os02g0503850 protein"/>
    <property type="match status" value="1"/>
</dbReference>